<keyword evidence="1" id="KW-0614">Plasmid</keyword>
<dbReference type="RefSeq" id="WP_046308233.1">
    <property type="nucleotide sequence ID" value="NZ_KQ034005.1"/>
</dbReference>
<sequence>MDQNELISEILKVPMPHSENYQVMVIDIDRFKEELRHDAKEKEIDAYDFYLRSAWTCDFFDPESVLADLKQAKLNVGILITGPSDVMDPDSILHEVAYNNLHNLMNLGDNEFDSEVKSYLAKVVKLCNPSLKGSYFDIEMAVPDDSSRCVLRDSWNEAQK</sequence>
<dbReference type="Proteomes" id="UP000033682">
    <property type="component" value="Unassembled WGS sequence"/>
</dbReference>
<comment type="caution">
    <text evidence="1">The sequence shown here is derived from an EMBL/GenBank/DDBJ whole genome shotgun (WGS) entry which is preliminary data.</text>
</comment>
<proteinExistence type="predicted"/>
<protein>
    <submittedName>
        <fullName evidence="1">Uncharacterized protein</fullName>
    </submittedName>
</protein>
<dbReference type="HOGENOM" id="CLU_1649932_0_0_9"/>
<accession>A0A0F4LPX5</accession>
<organism evidence="1 2">
    <name type="scientific">Lactobacillus apis</name>
    <dbReference type="NCBI Taxonomy" id="303541"/>
    <lineage>
        <taxon>Bacteria</taxon>
        <taxon>Bacillati</taxon>
        <taxon>Bacillota</taxon>
        <taxon>Bacilli</taxon>
        <taxon>Lactobacillales</taxon>
        <taxon>Lactobacillaceae</taxon>
        <taxon>Lactobacillus</taxon>
    </lineage>
</organism>
<dbReference type="PATRIC" id="fig|303541.3.peg.12"/>
<evidence type="ECO:0000313" key="2">
    <source>
        <dbReference type="Proteomes" id="UP000033682"/>
    </source>
</evidence>
<gene>
    <name evidence="1" type="ORF">JF72_14420</name>
</gene>
<dbReference type="AlphaFoldDB" id="A0A0F4LPX5"/>
<keyword evidence="2" id="KW-1185">Reference proteome</keyword>
<reference evidence="1 2" key="1">
    <citation type="submission" date="2015-01" db="EMBL/GenBank/DDBJ databases">
        <title>Comparative genomics of the lactic acid bacteria isolated from the honey bee gut.</title>
        <authorList>
            <person name="Ellegaard K.M."/>
            <person name="Tamarit D."/>
            <person name="Javelind E."/>
            <person name="Olofsson T."/>
            <person name="Andersson S.G."/>
            <person name="Vasquez A."/>
        </authorList>
    </citation>
    <scope>NUCLEOTIDE SEQUENCE [LARGE SCALE GENOMIC DNA]</scope>
    <source>
        <strain evidence="1 2">Hma11</strain>
        <plasmid evidence="1">pHma11p1</plasmid>
    </source>
</reference>
<geneLocation type="plasmid" evidence="1">
    <name>pHma11p1</name>
</geneLocation>
<evidence type="ECO:0000313" key="1">
    <source>
        <dbReference type="EMBL" id="KJY59611.1"/>
    </source>
</evidence>
<dbReference type="EMBL" id="JXLG01000016">
    <property type="protein sequence ID" value="KJY59611.1"/>
    <property type="molecule type" value="Genomic_DNA"/>
</dbReference>
<name>A0A0F4LPX5_9LACO</name>